<dbReference type="Pfam" id="PF17871">
    <property type="entry name" value="AAA_lid_9"/>
    <property type="match status" value="1"/>
</dbReference>
<feature type="domain" description="AAA+ ATPase" evidence="6">
    <location>
        <begin position="236"/>
        <end position="397"/>
    </location>
</feature>
<evidence type="ECO:0000259" key="6">
    <source>
        <dbReference type="SMART" id="SM00382"/>
    </source>
</evidence>
<dbReference type="InterPro" id="IPR027417">
    <property type="entry name" value="P-loop_NTPase"/>
</dbReference>
<feature type="region of interest" description="Disordered" evidence="5">
    <location>
        <begin position="162"/>
        <end position="186"/>
    </location>
</feature>
<evidence type="ECO:0000256" key="4">
    <source>
        <dbReference type="ARBA" id="ARBA00023186"/>
    </source>
</evidence>
<dbReference type="GO" id="GO:0005524">
    <property type="term" value="F:ATP binding"/>
    <property type="evidence" value="ECO:0007669"/>
    <property type="project" value="UniProtKB-KW"/>
</dbReference>
<dbReference type="Pfam" id="PF07724">
    <property type="entry name" value="AAA_2"/>
    <property type="match status" value="1"/>
</dbReference>
<protein>
    <recommendedName>
        <fullName evidence="6">AAA+ ATPase domain-containing protein</fullName>
    </recommendedName>
</protein>
<dbReference type="Gene3D" id="3.40.50.300">
    <property type="entry name" value="P-loop containing nucleotide triphosphate hydrolases"/>
    <property type="match status" value="3"/>
</dbReference>
<dbReference type="PANTHER" id="PTHR11638:SF155">
    <property type="entry name" value="CHAPERONE PROTEIN CLPC1, CHLOROPLASTIC-LIKE"/>
    <property type="match status" value="1"/>
</dbReference>
<dbReference type="PANTHER" id="PTHR11638">
    <property type="entry name" value="ATP-DEPENDENT CLP PROTEASE"/>
    <property type="match status" value="1"/>
</dbReference>
<dbReference type="CDD" id="cd19499">
    <property type="entry name" value="RecA-like_ClpB_Hsp104-like"/>
    <property type="match status" value="1"/>
</dbReference>
<dbReference type="InterPro" id="IPR041546">
    <property type="entry name" value="ClpA/ClpB_AAA_lid"/>
</dbReference>
<evidence type="ECO:0000256" key="3">
    <source>
        <dbReference type="ARBA" id="ARBA00022840"/>
    </source>
</evidence>
<dbReference type="PROSITE" id="PS00870">
    <property type="entry name" value="CLPAB_1"/>
    <property type="match status" value="1"/>
</dbReference>
<dbReference type="Proteomes" id="UP001054889">
    <property type="component" value="Unassembled WGS sequence"/>
</dbReference>
<evidence type="ECO:0000313" key="8">
    <source>
        <dbReference type="Proteomes" id="UP001054889"/>
    </source>
</evidence>
<keyword evidence="1" id="KW-0677">Repeat</keyword>
<name>A0AAV5G019_ELECO</name>
<keyword evidence="4" id="KW-0143">Chaperone</keyword>
<evidence type="ECO:0000256" key="5">
    <source>
        <dbReference type="SAM" id="MobiDB-lite"/>
    </source>
</evidence>
<evidence type="ECO:0000256" key="1">
    <source>
        <dbReference type="ARBA" id="ARBA00022737"/>
    </source>
</evidence>
<dbReference type="SUPFAM" id="SSF52540">
    <property type="entry name" value="P-loop containing nucleoside triphosphate hydrolases"/>
    <property type="match status" value="2"/>
</dbReference>
<gene>
    <name evidence="7" type="primary">gb28905</name>
    <name evidence="7" type="ORF">PR202_gb28905</name>
</gene>
<evidence type="ECO:0000313" key="7">
    <source>
        <dbReference type="EMBL" id="GJN39766.1"/>
    </source>
</evidence>
<feature type="compositionally biased region" description="Polar residues" evidence="5">
    <location>
        <begin position="162"/>
        <end position="176"/>
    </location>
</feature>
<dbReference type="EMBL" id="BQKI01000098">
    <property type="protein sequence ID" value="GJN39766.1"/>
    <property type="molecule type" value="Genomic_DNA"/>
</dbReference>
<dbReference type="InterPro" id="IPR018368">
    <property type="entry name" value="ClpA/B_CS1"/>
</dbReference>
<organism evidence="7 8">
    <name type="scientific">Eleusine coracana subsp. coracana</name>
    <dbReference type="NCBI Taxonomy" id="191504"/>
    <lineage>
        <taxon>Eukaryota</taxon>
        <taxon>Viridiplantae</taxon>
        <taxon>Streptophyta</taxon>
        <taxon>Embryophyta</taxon>
        <taxon>Tracheophyta</taxon>
        <taxon>Spermatophyta</taxon>
        <taxon>Magnoliopsida</taxon>
        <taxon>Liliopsida</taxon>
        <taxon>Poales</taxon>
        <taxon>Poaceae</taxon>
        <taxon>PACMAD clade</taxon>
        <taxon>Chloridoideae</taxon>
        <taxon>Cynodonteae</taxon>
        <taxon>Eleusininae</taxon>
        <taxon>Eleusine</taxon>
    </lineage>
</organism>
<comment type="caution">
    <text evidence="7">The sequence shown here is derived from an EMBL/GenBank/DDBJ whole genome shotgun (WGS) entry which is preliminary data.</text>
</comment>
<reference evidence="7" key="2">
    <citation type="submission" date="2021-12" db="EMBL/GenBank/DDBJ databases">
        <title>Resequencing data analysis of finger millet.</title>
        <authorList>
            <person name="Hatakeyama M."/>
            <person name="Aluri S."/>
            <person name="Balachadran M.T."/>
            <person name="Sivarajan S.R."/>
            <person name="Poveda L."/>
            <person name="Shimizu-Inatsugi R."/>
            <person name="Schlapbach R."/>
            <person name="Sreeman S.M."/>
            <person name="Shimizu K.K."/>
        </authorList>
    </citation>
    <scope>NUCLEOTIDE SEQUENCE</scope>
</reference>
<dbReference type="GO" id="GO:0034605">
    <property type="term" value="P:cellular response to heat"/>
    <property type="evidence" value="ECO:0007669"/>
    <property type="project" value="TreeGrafter"/>
</dbReference>
<dbReference type="InterPro" id="IPR003593">
    <property type="entry name" value="AAA+_ATPase"/>
</dbReference>
<keyword evidence="2" id="KW-0547">Nucleotide-binding</keyword>
<dbReference type="AlphaFoldDB" id="A0AAV5G019"/>
<dbReference type="GO" id="GO:0016887">
    <property type="term" value="F:ATP hydrolysis activity"/>
    <property type="evidence" value="ECO:0007669"/>
    <property type="project" value="InterPro"/>
</dbReference>
<keyword evidence="8" id="KW-1185">Reference proteome</keyword>
<dbReference type="CDD" id="cd00009">
    <property type="entry name" value="AAA"/>
    <property type="match status" value="1"/>
</dbReference>
<evidence type="ECO:0000256" key="2">
    <source>
        <dbReference type="ARBA" id="ARBA00022741"/>
    </source>
</evidence>
<accession>A0AAV5G019</accession>
<dbReference type="InterPro" id="IPR003959">
    <property type="entry name" value="ATPase_AAA_core"/>
</dbReference>
<proteinExistence type="predicted"/>
<dbReference type="GO" id="GO:0005737">
    <property type="term" value="C:cytoplasm"/>
    <property type="evidence" value="ECO:0007669"/>
    <property type="project" value="TreeGrafter"/>
</dbReference>
<reference evidence="7" key="1">
    <citation type="journal article" date="2018" name="DNA Res.">
        <title>Multiple hybrid de novo genome assembly of finger millet, an orphan allotetraploid crop.</title>
        <authorList>
            <person name="Hatakeyama M."/>
            <person name="Aluri S."/>
            <person name="Balachadran M.T."/>
            <person name="Sivarajan S.R."/>
            <person name="Patrignani A."/>
            <person name="Gruter S."/>
            <person name="Poveda L."/>
            <person name="Shimizu-Inatsugi R."/>
            <person name="Baeten J."/>
            <person name="Francoijs K.J."/>
            <person name="Nataraja K.N."/>
            <person name="Reddy Y.A.N."/>
            <person name="Phadnis S."/>
            <person name="Ravikumar R.L."/>
            <person name="Schlapbach R."/>
            <person name="Sreeman S.M."/>
            <person name="Shimizu K.K."/>
        </authorList>
    </citation>
    <scope>NUCLEOTIDE SEQUENCE</scope>
</reference>
<dbReference type="Pfam" id="PF00004">
    <property type="entry name" value="AAA"/>
    <property type="match status" value="1"/>
</dbReference>
<sequence>MNAAQITGCGAVFAVMAGTLCRQPSHRSPVGDSTTSWNFRSARRPPSTVMMAQNHQANAGLRVVHSPAATPVLGFKSADAFLSTSSRGQKNAYFITRASLNGFTAEVMNVIALAQEETQHLGQLIGRNRIPWSRISECICLFLLDIILNAAFQMVDANIGQGSSESSLKTRNSKISETTRKTGTETSFTTECNMATPTLDDYGTNLTKLAQEGKLDAVIGRQEQVDQVIHILSRKGKNNACLTGDPGVGKTAIVEGLAQLIAMGDVPETMQGKMVCLCSDGHSICFFPNSVISIDMGRLLAGTKYRGDFEERLKNLLAEIKQCGNVILFLDEVHTLVGAGTVAEGAVDAANILKPALARGEIQCIGATTTDEYMKHIEKDPALERRFRQVKVPEPTVNETIEVLKGLRGQYERHHKVQYTDEALRAAAELSHKYISDHFLPDKAIDLIDEAGSLAGLRHAKPQYKPSKEVEDLLTELKQVMKEKDGAIRNQNFKRAKELRERELEITALINNKSNGMSNNDPAISARPVVTKEDICRIVSTWTGVPVHQVSTDETNKLLKMESSLHSRIIGQDEAVSAVSRAIRRSRVGLKDPRRPIASFIFAGPTGVGKSELAKALAAFYYGSEDAMIRLDMSEFMEKHAVAKLIG</sequence>
<dbReference type="InterPro" id="IPR050130">
    <property type="entry name" value="ClpA_ClpB"/>
</dbReference>
<dbReference type="SMART" id="SM00382">
    <property type="entry name" value="AAA"/>
    <property type="match status" value="1"/>
</dbReference>
<keyword evidence="3" id="KW-0067">ATP-binding</keyword>